<reference evidence="3 4" key="1">
    <citation type="submission" date="2019-10" db="EMBL/GenBank/DDBJ databases">
        <authorList>
            <person name="Palmer J.M."/>
        </authorList>
    </citation>
    <scope>NUCLEOTIDE SEQUENCE [LARGE SCALE GENOMIC DNA]</scope>
    <source>
        <strain evidence="3 4">TWF730</strain>
    </source>
</reference>
<feature type="region of interest" description="Disordered" evidence="1">
    <location>
        <begin position="26"/>
        <end position="47"/>
    </location>
</feature>
<dbReference type="InterPro" id="IPR032675">
    <property type="entry name" value="LRR_dom_sf"/>
</dbReference>
<dbReference type="Proteomes" id="UP001373714">
    <property type="component" value="Unassembled WGS sequence"/>
</dbReference>
<comment type="caution">
    <text evidence="3">The sequence shown here is derived from an EMBL/GenBank/DDBJ whole genome shotgun (WGS) entry which is preliminary data.</text>
</comment>
<protein>
    <recommendedName>
        <fullName evidence="2">F-box domain-containing protein</fullName>
    </recommendedName>
</protein>
<accession>A0AAV9UKU8</accession>
<dbReference type="PROSITE" id="PS50181">
    <property type="entry name" value="FBOX"/>
    <property type="match status" value="1"/>
</dbReference>
<evidence type="ECO:0000313" key="4">
    <source>
        <dbReference type="Proteomes" id="UP001373714"/>
    </source>
</evidence>
<sequence>MGTFTQPQPPSLAALPRHHYQTSTITTASPLPTTLAMSGHQRNGSSCRPTSYQSLPFEIICEITSHISSQGALHTASLISRRYNIATNPHLYRSPKLTSSNIDQFVHSVAPTIFPPPKKNLNSAEYHLADLVITLDLSQLLYNETLRTSIARLLSHCRNITSLTGSQKSFSGVALRALRHSTKLTYLNLTPCQDSCDLQDLFHALANLPHLKTLHFPPGGMFSSSSRQSARSAQTCGPAIPTIKSTFVYPPHLQTLSVCGCIIDSTILASGVPPTTITSFSASHLPFVRMAALKQYIIMLAPQLTQLSVLHPIPRLPHNFLDKVLLLCPNLLRLTASVDFMTAHIFDEENCVAEHPIERIDLDCSGGMGSEYKISSDDISIALMEGRLKCLRIVRASKRLGWGRRGEEKKRVQDLIELLCMDRSGFGKEDEETEDDQETENGYVVVGKGELAEELTGDSVGDLTSDLAGDLVGDLVGTANGVDDELSDKLMGVWLF</sequence>
<evidence type="ECO:0000259" key="2">
    <source>
        <dbReference type="PROSITE" id="PS50181"/>
    </source>
</evidence>
<feature type="domain" description="F-box" evidence="2">
    <location>
        <begin position="49"/>
        <end position="95"/>
    </location>
</feature>
<evidence type="ECO:0000313" key="3">
    <source>
        <dbReference type="EMBL" id="KAK6341974.1"/>
    </source>
</evidence>
<proteinExistence type="predicted"/>
<dbReference type="EMBL" id="JAVHNS010000010">
    <property type="protein sequence ID" value="KAK6341974.1"/>
    <property type="molecule type" value="Genomic_DNA"/>
</dbReference>
<dbReference type="InterPro" id="IPR001810">
    <property type="entry name" value="F-box_dom"/>
</dbReference>
<gene>
    <name evidence="3" type="ORF">TWF730_001455</name>
</gene>
<name>A0AAV9UKU8_9PEZI</name>
<dbReference type="Gene3D" id="3.80.10.10">
    <property type="entry name" value="Ribonuclease Inhibitor"/>
    <property type="match status" value="1"/>
</dbReference>
<organism evidence="3 4">
    <name type="scientific">Orbilia blumenaviensis</name>
    <dbReference type="NCBI Taxonomy" id="1796055"/>
    <lineage>
        <taxon>Eukaryota</taxon>
        <taxon>Fungi</taxon>
        <taxon>Dikarya</taxon>
        <taxon>Ascomycota</taxon>
        <taxon>Pezizomycotina</taxon>
        <taxon>Orbiliomycetes</taxon>
        <taxon>Orbiliales</taxon>
        <taxon>Orbiliaceae</taxon>
        <taxon>Orbilia</taxon>
    </lineage>
</organism>
<dbReference type="AlphaFoldDB" id="A0AAV9UKU8"/>
<evidence type="ECO:0000256" key="1">
    <source>
        <dbReference type="SAM" id="MobiDB-lite"/>
    </source>
</evidence>
<dbReference type="SUPFAM" id="SSF52047">
    <property type="entry name" value="RNI-like"/>
    <property type="match status" value="1"/>
</dbReference>
<keyword evidence="4" id="KW-1185">Reference proteome</keyword>